<dbReference type="InterPro" id="IPR004092">
    <property type="entry name" value="Mbt"/>
</dbReference>
<dbReference type="EMBL" id="JAGFMF010012136">
    <property type="protein sequence ID" value="KAG8506955.1"/>
    <property type="molecule type" value="Genomic_DNA"/>
</dbReference>
<accession>A0A8J5ZU97</accession>
<reference evidence="2" key="1">
    <citation type="journal article" date="2021" name="Evol. Appl.">
        <title>The genome of the Pyrenean desman and the effects of bottlenecks and inbreeding on the genomic landscape of an endangered species.</title>
        <authorList>
            <person name="Escoda L."/>
            <person name="Castresana J."/>
        </authorList>
    </citation>
    <scope>NUCLEOTIDE SEQUENCE</scope>
    <source>
        <strain evidence="2">IBE-C5619</strain>
    </source>
</reference>
<name>A0A8J5ZU97_GALPY</name>
<keyword evidence="3" id="KW-1185">Reference proteome</keyword>
<feature type="region of interest" description="Disordered" evidence="1">
    <location>
        <begin position="150"/>
        <end position="176"/>
    </location>
</feature>
<dbReference type="OrthoDB" id="5912862at2759"/>
<protein>
    <submittedName>
        <fullName evidence="2">Sex comb on midleg-like protein 2</fullName>
    </submittedName>
</protein>
<gene>
    <name evidence="2" type="ORF">J0S82_000513</name>
</gene>
<evidence type="ECO:0000313" key="3">
    <source>
        <dbReference type="Proteomes" id="UP000700334"/>
    </source>
</evidence>
<dbReference type="GO" id="GO:0005634">
    <property type="term" value="C:nucleus"/>
    <property type="evidence" value="ECO:0007669"/>
    <property type="project" value="InterPro"/>
</dbReference>
<dbReference type="GO" id="GO:0006355">
    <property type="term" value="P:regulation of DNA-templated transcription"/>
    <property type="evidence" value="ECO:0007669"/>
    <property type="project" value="InterPro"/>
</dbReference>
<organism evidence="2 3">
    <name type="scientific">Galemys pyrenaicus</name>
    <name type="common">Iberian desman</name>
    <name type="synonym">Pyrenean desman</name>
    <dbReference type="NCBI Taxonomy" id="202257"/>
    <lineage>
        <taxon>Eukaryota</taxon>
        <taxon>Metazoa</taxon>
        <taxon>Chordata</taxon>
        <taxon>Craniata</taxon>
        <taxon>Vertebrata</taxon>
        <taxon>Euteleostomi</taxon>
        <taxon>Mammalia</taxon>
        <taxon>Eutheria</taxon>
        <taxon>Laurasiatheria</taxon>
        <taxon>Eulipotyphla</taxon>
        <taxon>Talpidae</taxon>
        <taxon>Galemys</taxon>
    </lineage>
</organism>
<dbReference type="Proteomes" id="UP000700334">
    <property type="component" value="Unassembled WGS sequence"/>
</dbReference>
<dbReference type="AlphaFoldDB" id="A0A8J5ZU97"/>
<dbReference type="SMART" id="SM00561">
    <property type="entry name" value="MBT"/>
    <property type="match status" value="1"/>
</dbReference>
<sequence>MEQAGLRPLLCQLDKGGEELPEQARQEGEPDQPAVDDVCLGFHGKRICLLVQRGKQHSTRSSTHAFPALFAILLGSAKSPLNNFKVGVKLEAIDRKNLYLICLATLRDVKGDEVNTTWDGWRELLITENCCSINTADQEIRLAESSVPKKRISVENPTPRKKGTPSGRKEKPFSAFGPTSAASLEVDVHSLRPYNKAGTVTLAWIRRKSSSCLTVGPCRSVWIVPFKARLDSLRNPGHCGGEVLTATCDGETIQPPPVNSESFAFCFLETCATTSRQSYEHSYCSLREFSPQHARHLEFSTSGDCIIYQESSFPNTWELSVQVVVQFRGLNLLELMCYWGCVTRVPKIAAQVSRISKGSAHIQPPKYGHPHRL</sequence>
<dbReference type="Pfam" id="PF02820">
    <property type="entry name" value="MBT"/>
    <property type="match status" value="1"/>
</dbReference>
<dbReference type="SUPFAM" id="SSF63748">
    <property type="entry name" value="Tudor/PWWP/MBT"/>
    <property type="match status" value="1"/>
</dbReference>
<evidence type="ECO:0000256" key="1">
    <source>
        <dbReference type="SAM" id="MobiDB-lite"/>
    </source>
</evidence>
<proteinExistence type="predicted"/>
<evidence type="ECO:0000313" key="2">
    <source>
        <dbReference type="EMBL" id="KAG8506955.1"/>
    </source>
</evidence>
<dbReference type="Gene3D" id="2.30.30.140">
    <property type="match status" value="1"/>
</dbReference>
<comment type="caution">
    <text evidence="2">The sequence shown here is derived from an EMBL/GenBank/DDBJ whole genome shotgun (WGS) entry which is preliminary data.</text>
</comment>